<evidence type="ECO:0000259" key="1">
    <source>
        <dbReference type="Pfam" id="PF12863"/>
    </source>
</evidence>
<dbReference type="OrthoDB" id="117766at2157"/>
<feature type="domain" description="DUF3821" evidence="1">
    <location>
        <begin position="30"/>
        <end position="218"/>
    </location>
</feature>
<protein>
    <recommendedName>
        <fullName evidence="1">DUF3821 domain-containing protein</fullName>
    </recommendedName>
</protein>
<keyword evidence="3" id="KW-1185">Reference proteome</keyword>
<dbReference type="EnsemblBacteria" id="ABD40407">
    <property type="protein sequence ID" value="ABD40407"/>
    <property type="gene ID" value="Mhun_0651"/>
</dbReference>
<dbReference type="KEGG" id="mhu:Mhun_0651"/>
<dbReference type="STRING" id="323259.Mhun_0651"/>
<dbReference type="eggNOG" id="arCOG01144">
    <property type="taxonomic scope" value="Archaea"/>
</dbReference>
<dbReference type="Proteomes" id="UP000001941">
    <property type="component" value="Chromosome"/>
</dbReference>
<name>Q2FLC0_METHJ</name>
<dbReference type="Pfam" id="PF12863">
    <property type="entry name" value="DUF3821"/>
    <property type="match status" value="1"/>
</dbReference>
<dbReference type="HOGENOM" id="CLU_066579_0_0_2"/>
<evidence type="ECO:0000313" key="2">
    <source>
        <dbReference type="EMBL" id="ABD40407.1"/>
    </source>
</evidence>
<organism evidence="2 3">
    <name type="scientific">Methanospirillum hungatei JF-1 (strain ATCC 27890 / DSM 864 / NBRC 100397 / JF-1)</name>
    <dbReference type="NCBI Taxonomy" id="323259"/>
    <lineage>
        <taxon>Archaea</taxon>
        <taxon>Methanobacteriati</taxon>
        <taxon>Methanobacteriota</taxon>
        <taxon>Stenosarchaea group</taxon>
        <taxon>Methanomicrobia</taxon>
        <taxon>Methanomicrobiales</taxon>
        <taxon>Methanospirillaceae</taxon>
        <taxon>Methanospirillum</taxon>
    </lineage>
</organism>
<dbReference type="EMBL" id="CP000254">
    <property type="protein sequence ID" value="ABD40407.1"/>
    <property type="molecule type" value="Genomic_DNA"/>
</dbReference>
<gene>
    <name evidence="2" type="ordered locus">Mhun_0651</name>
</gene>
<reference evidence="3" key="1">
    <citation type="journal article" date="2016" name="Stand. Genomic Sci.">
        <title>Complete genome sequence of Methanospirillum hungatei type strain JF1.</title>
        <authorList>
            <person name="Gunsalus R.P."/>
            <person name="Cook L.E."/>
            <person name="Crable B."/>
            <person name="Rohlin L."/>
            <person name="McDonald E."/>
            <person name="Mouttaki H."/>
            <person name="Sieber J.R."/>
            <person name="Poweleit N."/>
            <person name="Zhou H."/>
            <person name="Lapidus A.L."/>
            <person name="Daligault H.E."/>
            <person name="Land M."/>
            <person name="Gilna P."/>
            <person name="Ivanova N."/>
            <person name="Kyrpides N."/>
            <person name="Culley D.E."/>
            <person name="McInerney M.J."/>
        </authorList>
    </citation>
    <scope>NUCLEOTIDE SEQUENCE [LARGE SCALE GENOMIC DNA]</scope>
    <source>
        <strain evidence="3">ATCC 27890 / DSM 864 / NBRC 100397 / JF-1</strain>
    </source>
</reference>
<dbReference type="GeneID" id="3923475"/>
<dbReference type="InterPro" id="IPR024277">
    <property type="entry name" value="DUF3821"/>
</dbReference>
<sequence length="347" mass="36506">MKYSLAGLFSLLMILFCASQASGDLRTISPGGTVFLGEEGLDISATGVMNGGQIGWWAPGSSRSSDPTELMTVSSPDSFYVSPSAFSGKEGLWYSWPEGSPVFQVKRPQVSVRVYDETADFDATGKWIPRGDAVSFRISSNVYEANSRGGPDGQVDIVLTSPEGAKYSSVSGPSGSFSLSGIPLTSSLTSTGPVWNTGGVTVGTWTVQAELSMNRIKDNMPDTGAGISSPVEVLIQNINPLIKAPVAIEIGTPEPDITPMVTQTTPPAYSAPVTKPITPVQTVETQVQIPAPTFTHVPTPTYTTVQTIEPTPEKTPESTPVPEPTKAPLGILSIIGAGFVLMVLIKP</sequence>
<dbReference type="InParanoid" id="Q2FLC0"/>
<proteinExistence type="predicted"/>
<accession>Q2FLC0</accession>
<evidence type="ECO:0000313" key="3">
    <source>
        <dbReference type="Proteomes" id="UP000001941"/>
    </source>
</evidence>
<dbReference type="AlphaFoldDB" id="Q2FLC0"/>
<dbReference type="RefSeq" id="WP_011447691.1">
    <property type="nucleotide sequence ID" value="NC_007796.1"/>
</dbReference>